<evidence type="ECO:0000256" key="2">
    <source>
        <dbReference type="ARBA" id="ARBA00001946"/>
    </source>
</evidence>
<dbReference type="InterPro" id="IPR045121">
    <property type="entry name" value="CoAse"/>
</dbReference>
<dbReference type="EMBL" id="QAMZ01000019">
    <property type="protein sequence ID" value="PWL54632.1"/>
    <property type="molecule type" value="Genomic_DNA"/>
</dbReference>
<evidence type="ECO:0000313" key="11">
    <source>
        <dbReference type="Proteomes" id="UP000246114"/>
    </source>
</evidence>
<evidence type="ECO:0000313" key="8">
    <source>
        <dbReference type="EMBL" id="PWL54632.1"/>
    </source>
</evidence>
<dbReference type="Gene3D" id="3.90.79.10">
    <property type="entry name" value="Nucleoside Triphosphate Pyrophosphohydrolase"/>
    <property type="match status" value="1"/>
</dbReference>
<protein>
    <submittedName>
        <fullName evidence="8">CoA pyrophosphatase</fullName>
    </submittedName>
    <submittedName>
        <fullName evidence="9">NUDIX domain-containing protein</fullName>
    </submittedName>
</protein>
<dbReference type="eggNOG" id="COG0494">
    <property type="taxonomic scope" value="Bacteria"/>
</dbReference>
<reference evidence="8 11" key="2">
    <citation type="submission" date="2018-03" db="EMBL/GenBank/DDBJ databases">
        <title>The uncultured portion of the human microbiome is neutrally assembled.</title>
        <authorList>
            <person name="Jeraldo P."/>
            <person name="Boardman L."/>
            <person name="White B.A."/>
            <person name="Nelson H."/>
            <person name="Goldenfeld N."/>
            <person name="Chia N."/>
        </authorList>
    </citation>
    <scope>NUCLEOTIDE SEQUENCE [LARGE SCALE GENOMIC DNA]</scope>
    <source>
        <strain evidence="8">CIM:MAG 903</strain>
    </source>
</reference>
<dbReference type="PANTHER" id="PTHR12992:SF11">
    <property type="entry name" value="MITOCHONDRIAL COENZYME A DIPHOSPHATASE NUDT8"/>
    <property type="match status" value="1"/>
</dbReference>
<dbReference type="GeneID" id="90545081"/>
<accession>A0A1I2PES0</accession>
<keyword evidence="10" id="KW-1185">Reference proteome</keyword>
<dbReference type="GO" id="GO:0046872">
    <property type="term" value="F:metal ion binding"/>
    <property type="evidence" value="ECO:0007669"/>
    <property type="project" value="UniProtKB-KW"/>
</dbReference>
<keyword evidence="4" id="KW-0378">Hydrolase</keyword>
<keyword evidence="5" id="KW-0460">Magnesium</keyword>
<reference evidence="9 10" key="1">
    <citation type="submission" date="2016-10" db="EMBL/GenBank/DDBJ databases">
        <authorList>
            <person name="de Groot N.N."/>
        </authorList>
    </citation>
    <scope>NUCLEOTIDE SEQUENCE [LARGE SCALE GENOMIC DNA]</scope>
    <source>
        <strain evidence="9 10">NLAE-zl-G419</strain>
    </source>
</reference>
<dbReference type="STRING" id="1529.SAMN04487885_12720"/>
<dbReference type="SUPFAM" id="SSF55811">
    <property type="entry name" value="Nudix"/>
    <property type="match status" value="1"/>
</dbReference>
<evidence type="ECO:0000256" key="1">
    <source>
        <dbReference type="ARBA" id="ARBA00001936"/>
    </source>
</evidence>
<comment type="cofactor">
    <cofactor evidence="2">
        <name>Mg(2+)</name>
        <dbReference type="ChEBI" id="CHEBI:18420"/>
    </cofactor>
</comment>
<dbReference type="InterPro" id="IPR000086">
    <property type="entry name" value="NUDIX_hydrolase_dom"/>
</dbReference>
<evidence type="ECO:0000256" key="3">
    <source>
        <dbReference type="ARBA" id="ARBA00022723"/>
    </source>
</evidence>
<evidence type="ECO:0000313" key="9">
    <source>
        <dbReference type="EMBL" id="SFG12487.1"/>
    </source>
</evidence>
<dbReference type="PANTHER" id="PTHR12992">
    <property type="entry name" value="NUDIX HYDROLASE"/>
    <property type="match status" value="1"/>
</dbReference>
<evidence type="ECO:0000256" key="5">
    <source>
        <dbReference type="ARBA" id="ARBA00022842"/>
    </source>
</evidence>
<dbReference type="Proteomes" id="UP000182135">
    <property type="component" value="Unassembled WGS sequence"/>
</dbReference>
<evidence type="ECO:0000259" key="7">
    <source>
        <dbReference type="PROSITE" id="PS51462"/>
    </source>
</evidence>
<evidence type="ECO:0000256" key="6">
    <source>
        <dbReference type="ARBA" id="ARBA00023211"/>
    </source>
</evidence>
<evidence type="ECO:0000313" key="10">
    <source>
        <dbReference type="Proteomes" id="UP000182135"/>
    </source>
</evidence>
<dbReference type="EMBL" id="FOOE01000027">
    <property type="protein sequence ID" value="SFG12487.1"/>
    <property type="molecule type" value="Genomic_DNA"/>
</dbReference>
<dbReference type="PROSITE" id="PS51462">
    <property type="entry name" value="NUDIX"/>
    <property type="match status" value="1"/>
</dbReference>
<dbReference type="Pfam" id="PF00293">
    <property type="entry name" value="NUDIX"/>
    <property type="match status" value="1"/>
</dbReference>
<dbReference type="OrthoDB" id="9802805at2"/>
<organism evidence="9 10">
    <name type="scientific">Clostridium cadaveris</name>
    <dbReference type="NCBI Taxonomy" id="1529"/>
    <lineage>
        <taxon>Bacteria</taxon>
        <taxon>Bacillati</taxon>
        <taxon>Bacillota</taxon>
        <taxon>Clostridia</taxon>
        <taxon>Eubacteriales</taxon>
        <taxon>Clostridiaceae</taxon>
        <taxon>Clostridium</taxon>
    </lineage>
</organism>
<name>A0A1I2PES0_9CLOT</name>
<keyword evidence="3" id="KW-0479">Metal-binding</keyword>
<dbReference type="InterPro" id="IPR015797">
    <property type="entry name" value="NUDIX_hydrolase-like_dom_sf"/>
</dbReference>
<comment type="cofactor">
    <cofactor evidence="1">
        <name>Mn(2+)</name>
        <dbReference type="ChEBI" id="CHEBI:29035"/>
    </cofactor>
</comment>
<dbReference type="PROSITE" id="PS00893">
    <property type="entry name" value="NUDIX_BOX"/>
    <property type="match status" value="1"/>
</dbReference>
<feature type="domain" description="Nudix hydrolase" evidence="7">
    <location>
        <begin position="19"/>
        <end position="152"/>
    </location>
</feature>
<sequence>MNKEKIVKIFNGKIGNKIGKYKIYGIMILIYENQGQSYLILEKRALSLRSQPGDICLPGGKLEQGETPKEAALRETMEELNLKREEINYVGEMDYFITPYGSILYPFVSTIDNFPSDPSKDEVDELIMLPIDFLISEKPYEYKMNIGPRNYDDFPFDLINGGKDYKFSQGTMPQYFYKYENYVIWGFTARVIKEFADIIKEEVY</sequence>
<dbReference type="GO" id="GO:0010945">
    <property type="term" value="F:coenzyme A diphosphatase activity"/>
    <property type="evidence" value="ECO:0007669"/>
    <property type="project" value="InterPro"/>
</dbReference>
<dbReference type="RefSeq" id="WP_074846313.1">
    <property type="nucleotide sequence ID" value="NZ_BAAACD010000011.1"/>
</dbReference>
<gene>
    <name evidence="8" type="ORF">DBY38_03805</name>
    <name evidence="9" type="ORF">SAMN04487885_12720</name>
</gene>
<keyword evidence="6" id="KW-0464">Manganese</keyword>
<proteinExistence type="predicted"/>
<dbReference type="Proteomes" id="UP000246114">
    <property type="component" value="Unassembled WGS sequence"/>
</dbReference>
<dbReference type="CDD" id="cd03426">
    <property type="entry name" value="NUDIX_CoAse_Nudt7"/>
    <property type="match status" value="1"/>
</dbReference>
<dbReference type="InterPro" id="IPR020084">
    <property type="entry name" value="NUDIX_hydrolase_CS"/>
</dbReference>
<evidence type="ECO:0000256" key="4">
    <source>
        <dbReference type="ARBA" id="ARBA00022801"/>
    </source>
</evidence>
<dbReference type="AlphaFoldDB" id="A0A1I2PES0"/>